<dbReference type="EMBL" id="MBFS01001269">
    <property type="protein sequence ID" value="PVV01225.1"/>
    <property type="molecule type" value="Genomic_DNA"/>
</dbReference>
<reference evidence="2 3" key="1">
    <citation type="journal article" date="2018" name="MBio">
        <title>Comparative Genomics Reveals the Core Gene Toolbox for the Fungus-Insect Symbiosis.</title>
        <authorList>
            <person name="Wang Y."/>
            <person name="Stata M."/>
            <person name="Wang W."/>
            <person name="Stajich J.E."/>
            <person name="White M.M."/>
            <person name="Moncalvo J.M."/>
        </authorList>
    </citation>
    <scope>NUCLEOTIDE SEQUENCE [LARGE SCALE GENOMIC DNA]</scope>
    <source>
        <strain evidence="2 3">SC-DP-2</strain>
    </source>
</reference>
<dbReference type="Proteomes" id="UP000245609">
    <property type="component" value="Unassembled WGS sequence"/>
</dbReference>
<feature type="compositionally biased region" description="Low complexity" evidence="1">
    <location>
        <begin position="31"/>
        <end position="41"/>
    </location>
</feature>
<feature type="region of interest" description="Disordered" evidence="1">
    <location>
        <begin position="645"/>
        <end position="702"/>
    </location>
</feature>
<comment type="caution">
    <text evidence="2">The sequence shown here is derived from an EMBL/GenBank/DDBJ whole genome shotgun (WGS) entry which is preliminary data.</text>
</comment>
<feature type="compositionally biased region" description="Polar residues" evidence="1">
    <location>
        <begin position="565"/>
        <end position="577"/>
    </location>
</feature>
<feature type="compositionally biased region" description="Low complexity" evidence="1">
    <location>
        <begin position="287"/>
        <end position="301"/>
    </location>
</feature>
<feature type="compositionally biased region" description="Basic and acidic residues" evidence="1">
    <location>
        <begin position="402"/>
        <end position="412"/>
    </location>
</feature>
<feature type="compositionally biased region" description="Polar residues" evidence="1">
    <location>
        <begin position="335"/>
        <end position="352"/>
    </location>
</feature>
<name>A0A2T9Z9K0_9FUNG</name>
<keyword evidence="3" id="KW-1185">Reference proteome</keyword>
<feature type="compositionally biased region" description="Basic residues" evidence="1">
    <location>
        <begin position="686"/>
        <end position="696"/>
    </location>
</feature>
<feature type="compositionally biased region" description="Polar residues" evidence="1">
    <location>
        <begin position="198"/>
        <end position="212"/>
    </location>
</feature>
<feature type="compositionally biased region" description="Basic residues" evidence="1">
    <location>
        <begin position="546"/>
        <end position="558"/>
    </location>
</feature>
<feature type="compositionally biased region" description="Polar residues" evidence="1">
    <location>
        <begin position="126"/>
        <end position="146"/>
    </location>
</feature>
<evidence type="ECO:0000313" key="3">
    <source>
        <dbReference type="Proteomes" id="UP000245609"/>
    </source>
</evidence>
<protein>
    <submittedName>
        <fullName evidence="2">Uncharacterized protein</fullName>
    </submittedName>
</protein>
<organism evidence="2 3">
    <name type="scientific">Smittium megazygosporum</name>
    <dbReference type="NCBI Taxonomy" id="133381"/>
    <lineage>
        <taxon>Eukaryota</taxon>
        <taxon>Fungi</taxon>
        <taxon>Fungi incertae sedis</taxon>
        <taxon>Zoopagomycota</taxon>
        <taxon>Kickxellomycotina</taxon>
        <taxon>Harpellomycetes</taxon>
        <taxon>Harpellales</taxon>
        <taxon>Legeriomycetaceae</taxon>
        <taxon>Smittium</taxon>
    </lineage>
</organism>
<evidence type="ECO:0000256" key="1">
    <source>
        <dbReference type="SAM" id="MobiDB-lite"/>
    </source>
</evidence>
<dbReference type="AlphaFoldDB" id="A0A2T9Z9K0"/>
<feature type="compositionally biased region" description="Polar residues" evidence="1">
    <location>
        <begin position="457"/>
        <end position="471"/>
    </location>
</feature>
<feature type="compositionally biased region" description="Low complexity" evidence="1">
    <location>
        <begin position="236"/>
        <end position="274"/>
    </location>
</feature>
<proteinExistence type="predicted"/>
<sequence>MVYNLRSGNSSASGSENESAVHQNSLDNLRSPRAIRASSRIASKRSKDPQDAESKTAPELKKPLLPAVSNINPEKPTKTTVSTPKRATSRKKANLPTTPISTRSRKTKTITAPATLSPVAQEPEVTESQSCTPEKQNIPSKSTLTKSIKEVHSKSVTRRRIQASPPTPDTPTTASKKRKTRKSLSDELIPQPLLTDPVSPTLNLKNSGNVSPTADPAVDGRLFLLPNLQSSDIIYNSPSPKSPSKSSKKSQPNSQLVSSQSSQSDEILSQIQSSNNIKSKGSSLSDNNSLTPTNKSSSSNSKSKRKLSFNSASTENDPFAATPTLKSTSEKLENKSSNQNSLQTPTKSSDTNVHGILSKSSKSSKDSASKSVSFAVNVSPLQSLSKPESTLPLFSSSTPNQNKHDIFTDSKIESQNFSVSDPANRYNNVGKSPKSSPSAKFDANTKTRYGLLEPHPQSLSEFNSTQPNNDKPSPFKEQQISKKKQNSIDSESDSDSDQGPEMVSTVVSKNLDSSSQNAQGIKNSVAIAAKLAIEKIEKLRSEEKSKLKKRKKRSLKKSGLKDIISGSSADPENSSPIDDSGSIPELLKLPLEIDNKLFGSKTLKNTHTFFGENQIIGEDKDATSENAHNSEEPQSTVAETSLFDTASDESKNQLPNVDLGLTTVKKDKQASKSKSKKSDHDMLRFKASKKARKSQKSSRIVGGFQVQSLDTNKDVSGSANQNPNAIILPFVLSNKTNLKKRTKSLRDERLTNSKIKRKKVNSFEVRQKIL</sequence>
<feature type="region of interest" description="Disordered" evidence="1">
    <location>
        <begin position="539"/>
        <end position="583"/>
    </location>
</feature>
<feature type="compositionally biased region" description="Polar residues" evidence="1">
    <location>
        <begin position="505"/>
        <end position="521"/>
    </location>
</feature>
<feature type="compositionally biased region" description="Polar residues" evidence="1">
    <location>
        <begin position="374"/>
        <end position="401"/>
    </location>
</feature>
<accession>A0A2T9Z9K0</accession>
<gene>
    <name evidence="2" type="ORF">BB560_004366</name>
</gene>
<feature type="compositionally biased region" description="Low complexity" evidence="1">
    <location>
        <begin position="7"/>
        <end position="20"/>
    </location>
</feature>
<feature type="compositionally biased region" description="Polar residues" evidence="1">
    <location>
        <begin position="413"/>
        <end position="438"/>
    </location>
</feature>
<feature type="compositionally biased region" description="Basic and acidic residues" evidence="1">
    <location>
        <begin position="45"/>
        <end position="62"/>
    </location>
</feature>
<feature type="compositionally biased region" description="Polar residues" evidence="1">
    <location>
        <begin position="275"/>
        <end position="286"/>
    </location>
</feature>
<feature type="region of interest" description="Disordered" evidence="1">
    <location>
        <begin position="1"/>
        <end position="218"/>
    </location>
</feature>
<feature type="compositionally biased region" description="Basic and acidic residues" evidence="1">
    <location>
        <begin position="664"/>
        <end position="684"/>
    </location>
</feature>
<evidence type="ECO:0000313" key="2">
    <source>
        <dbReference type="EMBL" id="PVV01225.1"/>
    </source>
</evidence>
<feature type="region of interest" description="Disordered" evidence="1">
    <location>
        <begin position="230"/>
        <end position="521"/>
    </location>
</feature>